<evidence type="ECO:0000259" key="9">
    <source>
        <dbReference type="PROSITE" id="PS50011"/>
    </source>
</evidence>
<dbReference type="GO" id="GO:0005524">
    <property type="term" value="F:ATP binding"/>
    <property type="evidence" value="ECO:0007669"/>
    <property type="project" value="UniProtKB-KW"/>
</dbReference>
<evidence type="ECO:0000313" key="10">
    <source>
        <dbReference type="EMBL" id="ETW86768.1"/>
    </source>
</evidence>
<keyword evidence="2" id="KW-0723">Serine/threonine-protein kinase</keyword>
<comment type="catalytic activity">
    <reaction evidence="7">
        <text>L-threonyl-[protein] + ATP = O-phospho-L-threonyl-[protein] + ADP + H(+)</text>
        <dbReference type="Rhea" id="RHEA:46608"/>
        <dbReference type="Rhea" id="RHEA-COMP:11060"/>
        <dbReference type="Rhea" id="RHEA-COMP:11605"/>
        <dbReference type="ChEBI" id="CHEBI:15378"/>
        <dbReference type="ChEBI" id="CHEBI:30013"/>
        <dbReference type="ChEBI" id="CHEBI:30616"/>
        <dbReference type="ChEBI" id="CHEBI:61977"/>
        <dbReference type="ChEBI" id="CHEBI:456216"/>
        <dbReference type="EC" id="2.7.11.1"/>
    </reaction>
</comment>
<sequence length="164" mass="18560">QYVFQEQRIMQEITTQSSGNFATRLLASFQDEYNLYLVMRYYPLDLWGLVCSMPVDFTLEAIQFYAAELILGIEQLHNLGIIHGDLKAANVLVTPTGHLALTDFNLSFRVQLGNQEALRDAQMRGYMVGTIGYLAPEVLKWSENGVNYTGQVDLWAYGIILGEL</sequence>
<dbReference type="OrthoDB" id="193860at2759"/>
<evidence type="ECO:0000313" key="11">
    <source>
        <dbReference type="Proteomes" id="UP000030671"/>
    </source>
</evidence>
<dbReference type="Proteomes" id="UP000030671">
    <property type="component" value="Unassembled WGS sequence"/>
</dbReference>
<dbReference type="SUPFAM" id="SSF56112">
    <property type="entry name" value="Protein kinase-like (PK-like)"/>
    <property type="match status" value="1"/>
</dbReference>
<evidence type="ECO:0000256" key="8">
    <source>
        <dbReference type="ARBA" id="ARBA00048679"/>
    </source>
</evidence>
<dbReference type="EMBL" id="KI925454">
    <property type="protein sequence ID" value="ETW86768.1"/>
    <property type="molecule type" value="Genomic_DNA"/>
</dbReference>
<dbReference type="STRING" id="747525.W4KLQ5"/>
<dbReference type="Gene3D" id="1.10.510.10">
    <property type="entry name" value="Transferase(Phosphotransferase) domain 1"/>
    <property type="match status" value="1"/>
</dbReference>
<dbReference type="SMART" id="SM00220">
    <property type="entry name" value="S_TKc"/>
    <property type="match status" value="1"/>
</dbReference>
<dbReference type="Gene3D" id="3.30.200.20">
    <property type="entry name" value="Phosphorylase Kinase, domain 1"/>
    <property type="match status" value="1"/>
</dbReference>
<dbReference type="KEGG" id="hir:HETIRDRAFT_241958"/>
<evidence type="ECO:0000256" key="7">
    <source>
        <dbReference type="ARBA" id="ARBA00047899"/>
    </source>
</evidence>
<keyword evidence="3" id="KW-0808">Transferase</keyword>
<organism evidence="10 11">
    <name type="scientific">Heterobasidion irregulare (strain TC 32-1)</name>
    <dbReference type="NCBI Taxonomy" id="747525"/>
    <lineage>
        <taxon>Eukaryota</taxon>
        <taxon>Fungi</taxon>
        <taxon>Dikarya</taxon>
        <taxon>Basidiomycota</taxon>
        <taxon>Agaricomycotina</taxon>
        <taxon>Agaricomycetes</taxon>
        <taxon>Russulales</taxon>
        <taxon>Bondarzewiaceae</taxon>
        <taxon>Heterobasidion</taxon>
        <taxon>Heterobasidion annosum species complex</taxon>
    </lineage>
</organism>
<dbReference type="Pfam" id="PF00069">
    <property type="entry name" value="Pkinase"/>
    <property type="match status" value="1"/>
</dbReference>
<dbReference type="InterPro" id="IPR011009">
    <property type="entry name" value="Kinase-like_dom_sf"/>
</dbReference>
<dbReference type="PROSITE" id="PS00108">
    <property type="entry name" value="PROTEIN_KINASE_ST"/>
    <property type="match status" value="1"/>
</dbReference>
<dbReference type="EC" id="2.7.11.1" evidence="1"/>
<dbReference type="eggNOG" id="KOG0603">
    <property type="taxonomic scope" value="Eukaryota"/>
</dbReference>
<dbReference type="InterPro" id="IPR050236">
    <property type="entry name" value="Ser_Thr_kinase_AGC"/>
</dbReference>
<protein>
    <recommendedName>
        <fullName evidence="1">non-specific serine/threonine protein kinase</fullName>
        <ecNumber evidence="1">2.7.11.1</ecNumber>
    </recommendedName>
</protein>
<evidence type="ECO:0000256" key="6">
    <source>
        <dbReference type="ARBA" id="ARBA00022840"/>
    </source>
</evidence>
<keyword evidence="5" id="KW-0418">Kinase</keyword>
<keyword evidence="11" id="KW-1185">Reference proteome</keyword>
<evidence type="ECO:0000256" key="3">
    <source>
        <dbReference type="ARBA" id="ARBA00022679"/>
    </source>
</evidence>
<feature type="non-terminal residue" evidence="10">
    <location>
        <position position="164"/>
    </location>
</feature>
<dbReference type="InterPro" id="IPR008271">
    <property type="entry name" value="Ser/Thr_kinase_AS"/>
</dbReference>
<keyword evidence="4" id="KW-0547">Nucleotide-binding</keyword>
<dbReference type="PROSITE" id="PS50011">
    <property type="entry name" value="PROTEIN_KINASE_DOM"/>
    <property type="match status" value="1"/>
</dbReference>
<feature type="domain" description="Protein kinase" evidence="9">
    <location>
        <begin position="1"/>
        <end position="164"/>
    </location>
</feature>
<evidence type="ECO:0000256" key="5">
    <source>
        <dbReference type="ARBA" id="ARBA00022777"/>
    </source>
</evidence>
<feature type="non-terminal residue" evidence="10">
    <location>
        <position position="1"/>
    </location>
</feature>
<dbReference type="RefSeq" id="XP_009540756.1">
    <property type="nucleotide sequence ID" value="XM_009542461.1"/>
</dbReference>
<dbReference type="GeneID" id="20668912"/>
<dbReference type="InParanoid" id="W4KLQ5"/>
<dbReference type="PANTHER" id="PTHR24356:SF1">
    <property type="entry name" value="SERINE_THREONINE-PROTEIN KINASE GREATWALL"/>
    <property type="match status" value="1"/>
</dbReference>
<proteinExistence type="predicted"/>
<gene>
    <name evidence="10" type="ORF">HETIRDRAFT_241958</name>
</gene>
<accession>W4KLQ5</accession>
<evidence type="ECO:0000256" key="1">
    <source>
        <dbReference type="ARBA" id="ARBA00012513"/>
    </source>
</evidence>
<dbReference type="GO" id="GO:0004674">
    <property type="term" value="F:protein serine/threonine kinase activity"/>
    <property type="evidence" value="ECO:0007669"/>
    <property type="project" value="UniProtKB-KW"/>
</dbReference>
<dbReference type="PANTHER" id="PTHR24356">
    <property type="entry name" value="SERINE/THREONINE-PROTEIN KINASE"/>
    <property type="match status" value="1"/>
</dbReference>
<evidence type="ECO:0000256" key="2">
    <source>
        <dbReference type="ARBA" id="ARBA00022527"/>
    </source>
</evidence>
<dbReference type="AlphaFoldDB" id="W4KLQ5"/>
<reference evidence="10 11" key="1">
    <citation type="journal article" date="2012" name="New Phytol.">
        <title>Insight into trade-off between wood decay and parasitism from the genome of a fungal forest pathogen.</title>
        <authorList>
            <person name="Olson A."/>
            <person name="Aerts A."/>
            <person name="Asiegbu F."/>
            <person name="Belbahri L."/>
            <person name="Bouzid O."/>
            <person name="Broberg A."/>
            <person name="Canback B."/>
            <person name="Coutinho P.M."/>
            <person name="Cullen D."/>
            <person name="Dalman K."/>
            <person name="Deflorio G."/>
            <person name="van Diepen L.T."/>
            <person name="Dunand C."/>
            <person name="Duplessis S."/>
            <person name="Durling M."/>
            <person name="Gonthier P."/>
            <person name="Grimwood J."/>
            <person name="Fossdal C.G."/>
            <person name="Hansson D."/>
            <person name="Henrissat B."/>
            <person name="Hietala A."/>
            <person name="Himmelstrand K."/>
            <person name="Hoffmeister D."/>
            <person name="Hogberg N."/>
            <person name="James T.Y."/>
            <person name="Karlsson M."/>
            <person name="Kohler A."/>
            <person name="Kues U."/>
            <person name="Lee Y.H."/>
            <person name="Lin Y.C."/>
            <person name="Lind M."/>
            <person name="Lindquist E."/>
            <person name="Lombard V."/>
            <person name="Lucas S."/>
            <person name="Lunden K."/>
            <person name="Morin E."/>
            <person name="Murat C."/>
            <person name="Park J."/>
            <person name="Raffaello T."/>
            <person name="Rouze P."/>
            <person name="Salamov A."/>
            <person name="Schmutz J."/>
            <person name="Solheim H."/>
            <person name="Stahlberg J."/>
            <person name="Velez H."/>
            <person name="de Vries R.P."/>
            <person name="Wiebenga A."/>
            <person name="Woodward S."/>
            <person name="Yakovlev I."/>
            <person name="Garbelotto M."/>
            <person name="Martin F."/>
            <person name="Grigoriev I.V."/>
            <person name="Stenlid J."/>
        </authorList>
    </citation>
    <scope>NUCLEOTIDE SEQUENCE [LARGE SCALE GENOMIC DNA]</scope>
    <source>
        <strain evidence="10 11">TC 32-1</strain>
    </source>
</reference>
<keyword evidence="6" id="KW-0067">ATP-binding</keyword>
<evidence type="ECO:0000256" key="4">
    <source>
        <dbReference type="ARBA" id="ARBA00022741"/>
    </source>
</evidence>
<dbReference type="HOGENOM" id="CLU_1622905_0_0_1"/>
<name>W4KLQ5_HETIT</name>
<dbReference type="InterPro" id="IPR000719">
    <property type="entry name" value="Prot_kinase_dom"/>
</dbReference>
<comment type="catalytic activity">
    <reaction evidence="8">
        <text>L-seryl-[protein] + ATP = O-phospho-L-seryl-[protein] + ADP + H(+)</text>
        <dbReference type="Rhea" id="RHEA:17989"/>
        <dbReference type="Rhea" id="RHEA-COMP:9863"/>
        <dbReference type="Rhea" id="RHEA-COMP:11604"/>
        <dbReference type="ChEBI" id="CHEBI:15378"/>
        <dbReference type="ChEBI" id="CHEBI:29999"/>
        <dbReference type="ChEBI" id="CHEBI:30616"/>
        <dbReference type="ChEBI" id="CHEBI:83421"/>
        <dbReference type="ChEBI" id="CHEBI:456216"/>
        <dbReference type="EC" id="2.7.11.1"/>
    </reaction>
</comment>